<dbReference type="Proteomes" id="UP000021175">
    <property type="component" value="Unassembled WGS sequence"/>
</dbReference>
<sequence length="49" mass="5620">MSCVLSSAIFVLLKELFLIDTAVFVWKILSIIPLCLILIICFFLQKKEC</sequence>
<evidence type="ECO:0000313" key="3">
    <source>
        <dbReference type="Proteomes" id="UP000021175"/>
    </source>
</evidence>
<dbReference type="EMBL" id="JGEU01000034">
    <property type="protein sequence ID" value="EYB09372.1"/>
    <property type="molecule type" value="Genomic_DNA"/>
</dbReference>
<name>A0AB73AJR2_BACFG</name>
<gene>
    <name evidence="2" type="ORF">M119_1685</name>
</gene>
<protein>
    <recommendedName>
        <fullName evidence="4">Transmembrane protein</fullName>
    </recommendedName>
</protein>
<reference evidence="2 3" key="1">
    <citation type="submission" date="2014-02" db="EMBL/GenBank/DDBJ databases">
        <authorList>
            <person name="Sears C."/>
            <person name="Carroll K."/>
            <person name="Sack B.R."/>
            <person name="Qadri F."/>
            <person name="Myers L.L."/>
            <person name="Chung G.-T."/>
            <person name="Escheverria P."/>
            <person name="Fraser C.M."/>
            <person name="Sadzewicz L."/>
            <person name="Shefchek K.A."/>
            <person name="Tallon L."/>
            <person name="Das S.P."/>
            <person name="Daugherty S."/>
            <person name="Mongodin E.F."/>
        </authorList>
    </citation>
    <scope>NUCLEOTIDE SEQUENCE [LARGE SCALE GENOMIC DNA]</scope>
    <source>
        <strain evidence="2 3">3783N1-6</strain>
    </source>
</reference>
<proteinExistence type="predicted"/>
<feature type="transmembrane region" description="Helical" evidence="1">
    <location>
        <begin position="28"/>
        <end position="44"/>
    </location>
</feature>
<dbReference type="AlphaFoldDB" id="A0AB73AJR2"/>
<evidence type="ECO:0000256" key="1">
    <source>
        <dbReference type="SAM" id="Phobius"/>
    </source>
</evidence>
<organism evidence="2 3">
    <name type="scientific">Bacteroides fragilis str. 3783N1-6</name>
    <dbReference type="NCBI Taxonomy" id="1339310"/>
    <lineage>
        <taxon>Bacteria</taxon>
        <taxon>Pseudomonadati</taxon>
        <taxon>Bacteroidota</taxon>
        <taxon>Bacteroidia</taxon>
        <taxon>Bacteroidales</taxon>
        <taxon>Bacteroidaceae</taxon>
        <taxon>Bacteroides</taxon>
    </lineage>
</organism>
<keyword evidence="1" id="KW-0472">Membrane</keyword>
<evidence type="ECO:0008006" key="4">
    <source>
        <dbReference type="Google" id="ProtNLM"/>
    </source>
</evidence>
<keyword evidence="1" id="KW-1133">Transmembrane helix</keyword>
<accession>A0AB73AJR2</accession>
<comment type="caution">
    <text evidence="2">The sequence shown here is derived from an EMBL/GenBank/DDBJ whole genome shotgun (WGS) entry which is preliminary data.</text>
</comment>
<evidence type="ECO:0000313" key="2">
    <source>
        <dbReference type="EMBL" id="EYB09372.1"/>
    </source>
</evidence>
<keyword evidence="1" id="KW-0812">Transmembrane</keyword>